<feature type="transmembrane region" description="Helical" evidence="1">
    <location>
        <begin position="266"/>
        <end position="286"/>
    </location>
</feature>
<keyword evidence="1" id="KW-0472">Membrane</keyword>
<dbReference type="SUPFAM" id="SSF160246">
    <property type="entry name" value="EspE N-terminal domain-like"/>
    <property type="match status" value="1"/>
</dbReference>
<dbReference type="EMBL" id="JTCM02000003">
    <property type="protein sequence ID" value="NEU71467.1"/>
    <property type="molecule type" value="Genomic_DNA"/>
</dbReference>
<dbReference type="AlphaFoldDB" id="A0A846H0H3"/>
<feature type="transmembrane region" description="Helical" evidence="1">
    <location>
        <begin position="164"/>
        <end position="186"/>
    </location>
</feature>
<accession>A0A846H0H3</accession>
<feature type="transmembrane region" description="Helical" evidence="1">
    <location>
        <begin position="121"/>
        <end position="144"/>
    </location>
</feature>
<dbReference type="Proteomes" id="UP000031549">
    <property type="component" value="Unassembled WGS sequence"/>
</dbReference>
<feature type="transmembrane region" description="Helical" evidence="1">
    <location>
        <begin position="233"/>
        <end position="259"/>
    </location>
</feature>
<evidence type="ECO:0000313" key="3">
    <source>
        <dbReference type="Proteomes" id="UP000031549"/>
    </source>
</evidence>
<evidence type="ECO:0000256" key="1">
    <source>
        <dbReference type="SAM" id="Phobius"/>
    </source>
</evidence>
<organism evidence="2 3">
    <name type="scientific">Hassallia byssoidea VB512170</name>
    <dbReference type="NCBI Taxonomy" id="1304833"/>
    <lineage>
        <taxon>Bacteria</taxon>
        <taxon>Bacillati</taxon>
        <taxon>Cyanobacteriota</taxon>
        <taxon>Cyanophyceae</taxon>
        <taxon>Nostocales</taxon>
        <taxon>Tolypothrichaceae</taxon>
        <taxon>Hassallia</taxon>
    </lineage>
</organism>
<proteinExistence type="predicted"/>
<reference evidence="2 3" key="1">
    <citation type="journal article" date="2015" name="Genome Announc.">
        <title>Draft Genome Sequence of Cyanobacterium Hassallia byssoidea Strain VB512170, Isolated from Monuments in India.</title>
        <authorList>
            <person name="Singh D."/>
            <person name="Chandrababunaidu M.M."/>
            <person name="Panda A."/>
            <person name="Sen D."/>
            <person name="Bhattacharyya S."/>
            <person name="Adhikary S.P."/>
            <person name="Tripathy S."/>
        </authorList>
    </citation>
    <scope>NUCLEOTIDE SEQUENCE [LARGE SCALE GENOMIC DNA]</scope>
    <source>
        <strain evidence="2 3">VB512170</strain>
    </source>
</reference>
<dbReference type="InterPro" id="IPR037257">
    <property type="entry name" value="T2SS_E_N_sf"/>
</dbReference>
<name>A0A846H0H3_9CYAN</name>
<keyword evidence="1" id="KW-1133">Transmembrane helix</keyword>
<feature type="transmembrane region" description="Helical" evidence="1">
    <location>
        <begin position="298"/>
        <end position="323"/>
    </location>
</feature>
<feature type="transmembrane region" description="Helical" evidence="1">
    <location>
        <begin position="193"/>
        <end position="210"/>
    </location>
</feature>
<keyword evidence="3" id="KW-1185">Reference proteome</keyword>
<protein>
    <submittedName>
        <fullName evidence="2">Uncharacterized protein</fullName>
    </submittedName>
</protein>
<keyword evidence="1" id="KW-0812">Transmembrane</keyword>
<evidence type="ECO:0000313" key="2">
    <source>
        <dbReference type="EMBL" id="NEU71467.1"/>
    </source>
</evidence>
<gene>
    <name evidence="2" type="ORF">PI95_002450</name>
</gene>
<sequence>MTNLEISKRKQKYLGESLIEAGLITPSQLETALKEQNLSGRHLQEILTKHGWIELQTIEYFLEKIVLPEQLTANKKQLDQNKNSIEQISHAEWGGSDSAQPLTVSLRKFAINLSPKNTLRVLFLVILSLCLVSLAGQFSVYFLPEFPLRGFLAAIFYIDFEQNIPAVYSASALLFCSVLLLIIAHAKKVAGELFVRHWTALSIIFLYLSGDEFMSLHERLIDPLRKTLNTSGFLYFAWVIPGAILVLICLLAFLSFLAALPAKTRYLFLIAGTIFVFGAIGTELVGGYYAELHGQQNIIYVIITTIEEFLEMLGIAVFIYALLSYISTYMKGMALRINIINDNKQRQNAELLT</sequence>
<comment type="caution">
    <text evidence="2">The sequence shown here is derived from an EMBL/GenBank/DDBJ whole genome shotgun (WGS) entry which is preliminary data.</text>
</comment>